<dbReference type="InterPro" id="IPR009000">
    <property type="entry name" value="Transl_B-barrel_sf"/>
</dbReference>
<dbReference type="PANTHER" id="PTHR33692">
    <property type="entry name" value="RIBOSOME MATURATION FACTOR RIMM"/>
    <property type="match status" value="1"/>
</dbReference>
<dbReference type="InterPro" id="IPR011033">
    <property type="entry name" value="PRC_barrel-like_sf"/>
</dbReference>
<keyword evidence="4 5" id="KW-0143">Chaperone</keyword>
<comment type="function">
    <text evidence="5">An accessory protein needed during the final step in the assembly of 30S ribosomal subunit, possibly for assembly of the head region. Essential for efficient processing of 16S rRNA. May be needed both before and after RbfA during the maturation of 16S rRNA. It has affinity for free ribosomal 30S subunits but not for 70S ribosomes.</text>
</comment>
<comment type="subcellular location">
    <subcellularLocation>
        <location evidence="5">Cytoplasm</location>
    </subcellularLocation>
</comment>
<evidence type="ECO:0000259" key="7">
    <source>
        <dbReference type="Pfam" id="PF24986"/>
    </source>
</evidence>
<dbReference type="InterPro" id="IPR036976">
    <property type="entry name" value="RimM_N_sf"/>
</dbReference>
<dbReference type="InterPro" id="IPR002676">
    <property type="entry name" value="RimM_N"/>
</dbReference>
<dbReference type="SUPFAM" id="SSF50346">
    <property type="entry name" value="PRC-barrel domain"/>
    <property type="match status" value="1"/>
</dbReference>
<evidence type="ECO:0000313" key="8">
    <source>
        <dbReference type="EMBL" id="SHI04857.1"/>
    </source>
</evidence>
<dbReference type="Gene3D" id="2.40.30.60">
    <property type="entry name" value="RimM"/>
    <property type="match status" value="1"/>
</dbReference>
<keyword evidence="9" id="KW-1185">Reference proteome</keyword>
<dbReference type="AlphaFoldDB" id="A0A1M5XYF4"/>
<dbReference type="InterPro" id="IPR011961">
    <property type="entry name" value="RimM"/>
</dbReference>
<evidence type="ECO:0000256" key="5">
    <source>
        <dbReference type="HAMAP-Rule" id="MF_00014"/>
    </source>
</evidence>
<dbReference type="Pfam" id="PF24986">
    <property type="entry name" value="PRC_RimM"/>
    <property type="match status" value="1"/>
</dbReference>
<dbReference type="GO" id="GO:0005840">
    <property type="term" value="C:ribosome"/>
    <property type="evidence" value="ECO:0007669"/>
    <property type="project" value="InterPro"/>
</dbReference>
<proteinExistence type="inferred from homology"/>
<dbReference type="InterPro" id="IPR056792">
    <property type="entry name" value="PRC_RimM"/>
</dbReference>
<name>A0A1M5XYF4_9FIRM</name>
<reference evidence="8 9" key="1">
    <citation type="submission" date="2016-11" db="EMBL/GenBank/DDBJ databases">
        <authorList>
            <person name="Jaros S."/>
            <person name="Januszkiewicz K."/>
            <person name="Wedrychowicz H."/>
        </authorList>
    </citation>
    <scope>NUCLEOTIDE SEQUENCE [LARGE SCALE GENOMIC DNA]</scope>
    <source>
        <strain evidence="8 9">DSM 13106</strain>
    </source>
</reference>
<dbReference type="RefSeq" id="WP_233242585.1">
    <property type="nucleotide sequence ID" value="NZ_FQXR01000008.1"/>
</dbReference>
<evidence type="ECO:0000256" key="2">
    <source>
        <dbReference type="ARBA" id="ARBA00022517"/>
    </source>
</evidence>
<comment type="subunit">
    <text evidence="5">Binds ribosomal protein uS19.</text>
</comment>
<keyword evidence="1 5" id="KW-0963">Cytoplasm</keyword>
<evidence type="ECO:0000259" key="6">
    <source>
        <dbReference type="Pfam" id="PF01782"/>
    </source>
</evidence>
<dbReference type="Pfam" id="PF01782">
    <property type="entry name" value="RimM"/>
    <property type="match status" value="1"/>
</dbReference>
<evidence type="ECO:0000313" key="9">
    <source>
        <dbReference type="Proteomes" id="UP000184389"/>
    </source>
</evidence>
<sequence length="167" mass="19535">MDFIQVGKITNTHGIKGEIKVYPLTDDINRFEKLKNLYIGDKKVKVTIEKTWYQKNLVILKFKEYNNINEVEVYKNEYLYIDEKDKISLPDDTYFIFDIIGCKVIDTNNNEIGIVTEVLTNISNDVYVVKDLHSHKEHLIPAVKQFVKKISIEEKKIVIEPIEGLIE</sequence>
<comment type="similarity">
    <text evidence="5">Belongs to the RimM family.</text>
</comment>
<dbReference type="GO" id="GO:0005737">
    <property type="term" value="C:cytoplasm"/>
    <property type="evidence" value="ECO:0007669"/>
    <property type="project" value="UniProtKB-SubCell"/>
</dbReference>
<gene>
    <name evidence="5" type="primary">rimM</name>
    <name evidence="8" type="ORF">SAMN02745180_01903</name>
</gene>
<dbReference type="GO" id="GO:0042274">
    <property type="term" value="P:ribosomal small subunit biogenesis"/>
    <property type="evidence" value="ECO:0007669"/>
    <property type="project" value="UniProtKB-UniRule"/>
</dbReference>
<dbReference type="GO" id="GO:0043022">
    <property type="term" value="F:ribosome binding"/>
    <property type="evidence" value="ECO:0007669"/>
    <property type="project" value="InterPro"/>
</dbReference>
<dbReference type="Proteomes" id="UP000184389">
    <property type="component" value="Unassembled WGS sequence"/>
</dbReference>
<feature type="domain" description="Ribosome maturation factor RimM PRC barrel" evidence="7">
    <location>
        <begin position="97"/>
        <end position="165"/>
    </location>
</feature>
<accession>A0A1M5XYF4</accession>
<organism evidence="8 9">
    <name type="scientific">Sporanaerobacter acetigenes DSM 13106</name>
    <dbReference type="NCBI Taxonomy" id="1123281"/>
    <lineage>
        <taxon>Bacteria</taxon>
        <taxon>Bacillati</taxon>
        <taxon>Bacillota</taxon>
        <taxon>Tissierellia</taxon>
        <taxon>Tissierellales</taxon>
        <taxon>Sporanaerobacteraceae</taxon>
        <taxon>Sporanaerobacter</taxon>
    </lineage>
</organism>
<dbReference type="HAMAP" id="MF_00014">
    <property type="entry name" value="Ribosome_mat_RimM"/>
    <property type="match status" value="1"/>
</dbReference>
<dbReference type="SUPFAM" id="SSF50447">
    <property type="entry name" value="Translation proteins"/>
    <property type="match status" value="1"/>
</dbReference>
<keyword evidence="2 5" id="KW-0690">Ribosome biogenesis</keyword>
<evidence type="ECO:0000256" key="1">
    <source>
        <dbReference type="ARBA" id="ARBA00022490"/>
    </source>
</evidence>
<feature type="domain" description="RimM N-terminal" evidence="6">
    <location>
        <begin position="5"/>
        <end position="84"/>
    </location>
</feature>
<evidence type="ECO:0000256" key="4">
    <source>
        <dbReference type="ARBA" id="ARBA00023186"/>
    </source>
</evidence>
<dbReference type="PANTHER" id="PTHR33692:SF1">
    <property type="entry name" value="RIBOSOME MATURATION FACTOR RIMM"/>
    <property type="match status" value="1"/>
</dbReference>
<keyword evidence="3 5" id="KW-0698">rRNA processing</keyword>
<dbReference type="Gene3D" id="2.30.30.240">
    <property type="entry name" value="PRC-barrel domain"/>
    <property type="match status" value="1"/>
</dbReference>
<dbReference type="STRING" id="1123281.SAMN02745180_01903"/>
<dbReference type="NCBIfam" id="TIGR02273">
    <property type="entry name" value="16S_RimM"/>
    <property type="match status" value="1"/>
</dbReference>
<dbReference type="EMBL" id="FQXR01000008">
    <property type="protein sequence ID" value="SHI04857.1"/>
    <property type="molecule type" value="Genomic_DNA"/>
</dbReference>
<evidence type="ECO:0000256" key="3">
    <source>
        <dbReference type="ARBA" id="ARBA00022552"/>
    </source>
</evidence>
<comment type="domain">
    <text evidence="5">The PRC barrel domain binds ribosomal protein uS19.</text>
</comment>
<protein>
    <recommendedName>
        <fullName evidence="5">Ribosome maturation factor RimM</fullName>
    </recommendedName>
</protein>
<dbReference type="GO" id="GO:0006364">
    <property type="term" value="P:rRNA processing"/>
    <property type="evidence" value="ECO:0007669"/>
    <property type="project" value="UniProtKB-UniRule"/>
</dbReference>